<organism evidence="9 10">
    <name type="scientific">Draconibacterium aestuarii</name>
    <dbReference type="NCBI Taxonomy" id="2998507"/>
    <lineage>
        <taxon>Bacteria</taxon>
        <taxon>Pseudomonadati</taxon>
        <taxon>Bacteroidota</taxon>
        <taxon>Bacteroidia</taxon>
        <taxon>Marinilabiliales</taxon>
        <taxon>Prolixibacteraceae</taxon>
        <taxon>Draconibacterium</taxon>
    </lineage>
</organism>
<dbReference type="Gene3D" id="2.115.10.20">
    <property type="entry name" value="Glycosyl hydrolase domain, family 43"/>
    <property type="match status" value="1"/>
</dbReference>
<evidence type="ECO:0000256" key="6">
    <source>
        <dbReference type="PIRSR" id="PIRSR606710-2"/>
    </source>
</evidence>
<evidence type="ECO:0000256" key="7">
    <source>
        <dbReference type="RuleBase" id="RU361187"/>
    </source>
</evidence>
<evidence type="ECO:0000256" key="3">
    <source>
        <dbReference type="ARBA" id="ARBA00022801"/>
    </source>
</evidence>
<keyword evidence="10" id="KW-1185">Reference proteome</keyword>
<dbReference type="Proteomes" id="UP001145087">
    <property type="component" value="Unassembled WGS sequence"/>
</dbReference>
<keyword evidence="4 7" id="KW-0326">Glycosidase</keyword>
<accession>A0A9X3F7G7</accession>
<feature type="signal peptide" evidence="8">
    <location>
        <begin position="1"/>
        <end position="24"/>
    </location>
</feature>
<evidence type="ECO:0000256" key="8">
    <source>
        <dbReference type="SAM" id="SignalP"/>
    </source>
</evidence>
<name>A0A9X3F7G7_9BACT</name>
<dbReference type="AlphaFoldDB" id="A0A9X3F7G7"/>
<keyword evidence="3 7" id="KW-0378">Hydrolase</keyword>
<dbReference type="InterPro" id="IPR023296">
    <property type="entry name" value="Glyco_hydro_beta-prop_sf"/>
</dbReference>
<evidence type="ECO:0000256" key="4">
    <source>
        <dbReference type="ARBA" id="ARBA00023295"/>
    </source>
</evidence>
<dbReference type="GO" id="GO:0004553">
    <property type="term" value="F:hydrolase activity, hydrolyzing O-glycosyl compounds"/>
    <property type="evidence" value="ECO:0007669"/>
    <property type="project" value="InterPro"/>
</dbReference>
<proteinExistence type="inferred from homology"/>
<gene>
    <name evidence="9" type="ORF">OU798_15685</name>
</gene>
<feature type="active site" description="Proton acceptor" evidence="5">
    <location>
        <position position="51"/>
    </location>
</feature>
<reference evidence="9" key="1">
    <citation type="submission" date="2022-11" db="EMBL/GenBank/DDBJ databases">
        <title>Marilongibacter aestuarii gen. nov., sp. nov., isolated from tidal flat sediment.</title>
        <authorList>
            <person name="Jiayan W."/>
        </authorList>
    </citation>
    <scope>NUCLEOTIDE SEQUENCE</scope>
    <source>
        <strain evidence="9">Z1-6</strain>
    </source>
</reference>
<protein>
    <submittedName>
        <fullName evidence="9">Glycoside hydrolase family 43 protein</fullName>
    </submittedName>
</protein>
<dbReference type="CDD" id="cd18820">
    <property type="entry name" value="GH43_LbAraf43-like"/>
    <property type="match status" value="1"/>
</dbReference>
<dbReference type="InterPro" id="IPR006710">
    <property type="entry name" value="Glyco_hydro_43"/>
</dbReference>
<dbReference type="Pfam" id="PF04616">
    <property type="entry name" value="Glyco_hydro_43"/>
    <property type="match status" value="1"/>
</dbReference>
<dbReference type="SUPFAM" id="SSF75005">
    <property type="entry name" value="Arabinanase/levansucrase/invertase"/>
    <property type="match status" value="1"/>
</dbReference>
<comment type="caution">
    <text evidence="9">The sequence shown here is derived from an EMBL/GenBank/DDBJ whole genome shotgun (WGS) entry which is preliminary data.</text>
</comment>
<dbReference type="RefSeq" id="WP_343334124.1">
    <property type="nucleotide sequence ID" value="NZ_JAPOHD010000029.1"/>
</dbReference>
<dbReference type="EMBL" id="JAPOHD010000029">
    <property type="protein sequence ID" value="MCY1721795.1"/>
    <property type="molecule type" value="Genomic_DNA"/>
</dbReference>
<evidence type="ECO:0000313" key="9">
    <source>
        <dbReference type="EMBL" id="MCY1721795.1"/>
    </source>
</evidence>
<evidence type="ECO:0000256" key="5">
    <source>
        <dbReference type="PIRSR" id="PIRSR606710-1"/>
    </source>
</evidence>
<evidence type="ECO:0000313" key="10">
    <source>
        <dbReference type="Proteomes" id="UP001145087"/>
    </source>
</evidence>
<dbReference type="PANTHER" id="PTHR43817:SF1">
    <property type="entry name" value="HYDROLASE, FAMILY 43, PUTATIVE (AFU_ORTHOLOGUE AFUA_3G01660)-RELATED"/>
    <property type="match status" value="1"/>
</dbReference>
<dbReference type="GO" id="GO:0005975">
    <property type="term" value="P:carbohydrate metabolic process"/>
    <property type="evidence" value="ECO:0007669"/>
    <property type="project" value="InterPro"/>
</dbReference>
<evidence type="ECO:0000256" key="1">
    <source>
        <dbReference type="ARBA" id="ARBA00009865"/>
    </source>
</evidence>
<keyword evidence="2 8" id="KW-0732">Signal</keyword>
<feature type="chain" id="PRO_5040954219" evidence="8">
    <location>
        <begin position="25"/>
        <end position="367"/>
    </location>
</feature>
<feature type="active site" description="Proton donor" evidence="5">
    <location>
        <position position="233"/>
    </location>
</feature>
<dbReference type="PANTHER" id="PTHR43817">
    <property type="entry name" value="GLYCOSYL HYDROLASE"/>
    <property type="match status" value="1"/>
</dbReference>
<sequence>MSRFFKGMKLRILVVLFLCSWSMANCSTPDDGSIPDEVKTTFQNPLWDGADPWLVKQGDEYIYCYSANNGIVLSRSKFMTKQGELKQIWRAPETGWNKACIWAPEIHFIDGHWYVYYAAGQSGPPFIHQRTGVLRSKSDDVFSEYEDMGILNTGDVSDDLSKNIWAIDMTVFQHNNKLYAVWSGWLEQKDTDASAQHLFIQEMENPYTLKGNRVLLSSPEENWETGGPLNLNEGPEVLQNGDHVFIVYSCRESWLKEYRQGMLQLNSPDADPLNPDNWTKKGPVFEGNSTVYGVGHCSFVKSPDNTEDWIIYHSKKTTEPGWDRNVRMQPFEWNPDGSPDFGQAIPAGKVINRPSGEVEIEENQTTQ</sequence>
<comment type="similarity">
    <text evidence="1 7">Belongs to the glycosyl hydrolase 43 family.</text>
</comment>
<feature type="site" description="Important for catalytic activity, responsible for pKa modulation of the active site Glu and correct orientation of both the proton donor and substrate" evidence="6">
    <location>
        <position position="168"/>
    </location>
</feature>
<evidence type="ECO:0000256" key="2">
    <source>
        <dbReference type="ARBA" id="ARBA00022729"/>
    </source>
</evidence>